<dbReference type="InterPro" id="IPR035897">
    <property type="entry name" value="Toll_tir_struct_dom_sf"/>
</dbReference>
<reference evidence="2" key="1">
    <citation type="submission" date="2022-09" db="EMBL/GenBank/DDBJ databases">
        <title>Intensive care unit water sources are persistently colonized with multi-drug resistant bacteria and are the site of extensive horizontal gene transfer of antibiotic resistance genes.</title>
        <authorList>
            <person name="Diorio-Toth L."/>
        </authorList>
    </citation>
    <scope>NUCLEOTIDE SEQUENCE</scope>
    <source>
        <strain evidence="2">GD03659</strain>
    </source>
</reference>
<evidence type="ECO:0000313" key="3">
    <source>
        <dbReference type="Proteomes" id="UP001162318"/>
    </source>
</evidence>
<dbReference type="AlphaFoldDB" id="A0AA42X2V0"/>
<dbReference type="GO" id="GO:0007165">
    <property type="term" value="P:signal transduction"/>
    <property type="evidence" value="ECO:0007669"/>
    <property type="project" value="InterPro"/>
</dbReference>
<evidence type="ECO:0000313" key="2">
    <source>
        <dbReference type="EMBL" id="MDH2135071.1"/>
    </source>
</evidence>
<dbReference type="InterPro" id="IPR013568">
    <property type="entry name" value="SEFIR_dom"/>
</dbReference>
<dbReference type="Gene3D" id="3.40.50.10140">
    <property type="entry name" value="Toll/interleukin-1 receptor homology (TIR) domain"/>
    <property type="match status" value="1"/>
</dbReference>
<dbReference type="PROSITE" id="PS51534">
    <property type="entry name" value="SEFIR"/>
    <property type="match status" value="1"/>
</dbReference>
<dbReference type="Proteomes" id="UP001162318">
    <property type="component" value="Unassembled WGS sequence"/>
</dbReference>
<dbReference type="EMBL" id="JAOCKX010000085">
    <property type="protein sequence ID" value="MDH2135071.1"/>
    <property type="molecule type" value="Genomic_DNA"/>
</dbReference>
<organism evidence="2 3">
    <name type="scientific">Sphingobium yanoikuyae</name>
    <name type="common">Sphingomonas yanoikuyae</name>
    <dbReference type="NCBI Taxonomy" id="13690"/>
    <lineage>
        <taxon>Bacteria</taxon>
        <taxon>Pseudomonadati</taxon>
        <taxon>Pseudomonadota</taxon>
        <taxon>Alphaproteobacteria</taxon>
        <taxon>Sphingomonadales</taxon>
        <taxon>Sphingomonadaceae</taxon>
        <taxon>Sphingobium</taxon>
    </lineage>
</organism>
<accession>A0AA42X2V0</accession>
<protein>
    <submittedName>
        <fullName evidence="2">TIR domain-containing protein</fullName>
    </submittedName>
</protein>
<proteinExistence type="predicted"/>
<comment type="caution">
    <text evidence="2">The sequence shown here is derived from an EMBL/GenBank/DDBJ whole genome shotgun (WGS) entry which is preliminary data.</text>
</comment>
<evidence type="ECO:0000259" key="1">
    <source>
        <dbReference type="PROSITE" id="PS51534"/>
    </source>
</evidence>
<dbReference type="SUPFAM" id="SSF52200">
    <property type="entry name" value="Toll/Interleukin receptor TIR domain"/>
    <property type="match status" value="1"/>
</dbReference>
<sequence>MSVEQEREVGHKAFISYAWSSPEHKAWVRRLAERLVEDGVFIILDEWDLKPGHDPLHFMEQSITSPEVTKVLIICDQMYKEKANGRAGGVGTETQILTPEIYRKVDQNKYAALVTEADDEGKAYVPTFYGGRIFIDFSDAAREEEAYEELMRWINDAPLHVRPKLGKKPAYLDKDAATPLVTQSRYRRAKEGVERNSPGAAGLLREFGEGLVEQLVALRPDRSRQDGSAPIDEIIVSAADAMRPYVRQMHDLTRSIARGASSAFDDLLAILEQLLATTERDREATSWNPAMFDANRMVAYEGFLGVIATLLAERRIDLIAQALDHPYFYEDPSGGRGRSTKDFEEFGQYAESLQGRNQRLGQNRADWQAEFIHEHYKVGSPAFSRMMEADLLLYLIRPIRQPGGYATWYPRTLVYSSNWYHAFELFARMESARYFSRVSEMLFGSVSAEEFKERTRELGTQRLWRHTVRGPAIGTLAGIEHIASRN</sequence>
<name>A0AA42X2V0_SPHYA</name>
<dbReference type="InterPro" id="IPR000157">
    <property type="entry name" value="TIR_dom"/>
</dbReference>
<dbReference type="RefSeq" id="WP_279731346.1">
    <property type="nucleotide sequence ID" value="NZ_JAOCKX010000085.1"/>
</dbReference>
<gene>
    <name evidence="2" type="ORF">N5J77_28495</name>
</gene>
<dbReference type="Pfam" id="PF13676">
    <property type="entry name" value="TIR_2"/>
    <property type="match status" value="1"/>
</dbReference>
<feature type="domain" description="SEFIR" evidence="1">
    <location>
        <begin position="10"/>
        <end position="146"/>
    </location>
</feature>